<organism evidence="1 2">
    <name type="scientific">Gossypium tomentosum</name>
    <name type="common">Hawaiian cotton</name>
    <name type="synonym">Gossypium sandvicense</name>
    <dbReference type="NCBI Taxonomy" id="34277"/>
    <lineage>
        <taxon>Eukaryota</taxon>
        <taxon>Viridiplantae</taxon>
        <taxon>Streptophyta</taxon>
        <taxon>Embryophyta</taxon>
        <taxon>Tracheophyta</taxon>
        <taxon>Spermatophyta</taxon>
        <taxon>Magnoliopsida</taxon>
        <taxon>eudicotyledons</taxon>
        <taxon>Gunneridae</taxon>
        <taxon>Pentapetalae</taxon>
        <taxon>rosids</taxon>
        <taxon>malvids</taxon>
        <taxon>Malvales</taxon>
        <taxon>Malvaceae</taxon>
        <taxon>Malvoideae</taxon>
        <taxon>Gossypium</taxon>
    </lineage>
</organism>
<reference evidence="1 2" key="1">
    <citation type="submission" date="2019-07" db="EMBL/GenBank/DDBJ databases">
        <title>WGS assembly of Gossypium tomentosum.</title>
        <authorList>
            <person name="Chen Z.J."/>
            <person name="Sreedasyam A."/>
            <person name="Ando A."/>
            <person name="Song Q."/>
            <person name="De L."/>
            <person name="Hulse-Kemp A."/>
            <person name="Ding M."/>
            <person name="Ye W."/>
            <person name="Kirkbride R."/>
            <person name="Jenkins J."/>
            <person name="Plott C."/>
            <person name="Lovell J."/>
            <person name="Lin Y.-M."/>
            <person name="Vaughn R."/>
            <person name="Liu B."/>
            <person name="Li W."/>
            <person name="Simpson S."/>
            <person name="Scheffler B."/>
            <person name="Saski C."/>
            <person name="Grover C."/>
            <person name="Hu G."/>
            <person name="Conover J."/>
            <person name="Carlson J."/>
            <person name="Shu S."/>
            <person name="Boston L."/>
            <person name="Williams M."/>
            <person name="Peterson D."/>
            <person name="Mcgee K."/>
            <person name="Jones D."/>
            <person name="Wendel J."/>
            <person name="Stelly D."/>
            <person name="Grimwood J."/>
            <person name="Schmutz J."/>
        </authorList>
    </citation>
    <scope>NUCLEOTIDE SEQUENCE [LARGE SCALE GENOMIC DNA]</scope>
    <source>
        <strain evidence="1">7179.01</strain>
    </source>
</reference>
<protein>
    <submittedName>
        <fullName evidence="1">Uncharacterized protein</fullName>
    </submittedName>
</protein>
<dbReference type="EMBL" id="CM017619">
    <property type="protein sequence ID" value="TYI08195.1"/>
    <property type="molecule type" value="Genomic_DNA"/>
</dbReference>
<gene>
    <name evidence="1" type="ORF">ES332_A10G281900v1</name>
</gene>
<accession>A0A5D2NYM9</accession>
<name>A0A5D2NYM9_GOSTO</name>
<proteinExistence type="predicted"/>
<sequence>MDIIQLHCLVSGIGAHDIGRGNEDKIKSIEGLNGRSLERPLYRKRGTNMPYGFWSFTGIMCSWQFNLPG</sequence>
<evidence type="ECO:0000313" key="1">
    <source>
        <dbReference type="EMBL" id="TYI08195.1"/>
    </source>
</evidence>
<keyword evidence="2" id="KW-1185">Reference proteome</keyword>
<dbReference type="AlphaFoldDB" id="A0A5D2NYM9"/>
<evidence type="ECO:0000313" key="2">
    <source>
        <dbReference type="Proteomes" id="UP000322667"/>
    </source>
</evidence>
<dbReference type="Proteomes" id="UP000322667">
    <property type="component" value="Chromosome A10"/>
</dbReference>